<protein>
    <submittedName>
        <fullName evidence="1">Uncharacterized protein</fullName>
    </submittedName>
</protein>
<organism evidence="1 2">
    <name type="scientific">Xylaria curta</name>
    <dbReference type="NCBI Taxonomy" id="42375"/>
    <lineage>
        <taxon>Eukaryota</taxon>
        <taxon>Fungi</taxon>
        <taxon>Dikarya</taxon>
        <taxon>Ascomycota</taxon>
        <taxon>Pezizomycotina</taxon>
        <taxon>Sordariomycetes</taxon>
        <taxon>Xylariomycetidae</taxon>
        <taxon>Xylariales</taxon>
        <taxon>Xylariaceae</taxon>
        <taxon>Xylaria</taxon>
    </lineage>
</organism>
<dbReference type="EMBL" id="JAPDGR010000262">
    <property type="protein sequence ID" value="KAJ2992535.1"/>
    <property type="molecule type" value="Genomic_DNA"/>
</dbReference>
<reference evidence="1" key="1">
    <citation type="submission" date="2022-10" db="EMBL/GenBank/DDBJ databases">
        <title>Genome Sequence of Xylaria curta.</title>
        <authorList>
            <person name="Buettner E."/>
        </authorList>
    </citation>
    <scope>NUCLEOTIDE SEQUENCE</scope>
    <source>
        <strain evidence="1">Babe10</strain>
    </source>
</reference>
<comment type="caution">
    <text evidence="1">The sequence shown here is derived from an EMBL/GenBank/DDBJ whole genome shotgun (WGS) entry which is preliminary data.</text>
</comment>
<keyword evidence="2" id="KW-1185">Reference proteome</keyword>
<proteinExistence type="predicted"/>
<evidence type="ECO:0000313" key="2">
    <source>
        <dbReference type="Proteomes" id="UP001143856"/>
    </source>
</evidence>
<sequence length="1945" mass="218683">MDLLNKSETAIGIDAQQARDQEPNGPHDYEDYCYPNRAAYGTQGAAANDGHYSPIPRSPPETPSASLIPKGQSLKHSLHHTPSGRSLRRKHEFAAVSGGPTDSYPSAQGSLASETTSGLPQSTQEAQLHIERIRAQKLNTYGKDEAGDMEAALKLISGDLYQNPMHFLLELLQNADDSVYENPQPMMKITYDNGTIRFDTNEVGFRRRDVEAICSVGNSFKQESGQGRRRIGEKGIGFKSVFRIAEAAYITSGYYSFKFTTEERIGMLVPICSPFPRETIPGFTSIFLQLNPKVDVNQLIEELRALDGRILMFLQNLKQVLVRIAEADGSVTEIMLRQKSHYPTVSSGSELCSIEPDGLSPYLIFRHSVPNLPMEEKRKDWHDSEIVLAFPMGLWDSTSLVRLRRPNSVYSFLPIRDYGFEFVLHADFILVPSREDIDQESEWNRCLRQQIPVAFLHSITELRHSNLRYLWPYYVPSKPKIENFFQNVWLETLALLSQSPILESVHGAFLKPSELCLVPKELAGPNGQPLIPADVSKLTYISSNYPTEVWYALESLGVRILSADDFLEDLHSFIRGWPEKFQSMAEEWHSCLARVLDPLVNDYEERIMALSFVHLRNGTLASPKSGLLFSVTTENMTVPEEINASVVKVDTDKDHSRRILLQKLGAQTPDNASVCRIILETHKSEDFNPESAQISSLIRHVEFLCSAGWSSESSDDRIWLVAEDESRHHGCSLYLSSDDPYSAMQILSRCNSGISLRKHFLFLNSGYSSKFPNPEDRKWLQNSLGLSEAPRLVYRSHPSTKYIVDPGLKPLRNQLHAQDFLQMLKANWTHYRQWVVSENPPNADIPRQPSTTANPVNESQDGEKSPILKEKATADALLRQEIRSIFSELDVECWDGKAKLSRTCLPRKKVLQDLNITNTGTASQTRLSGDNASETPRLPQPTITRIKTCLQVSNALFPVLEIPEPEDPGWDILKHFGVIINVTARELILRLESLQERAISSRIRRIYRQIQACAVSDDVDFLHLVPVSKSDRLSVINQLRSVQVLEVESVRVTWKVTNTGGDIFQGNPEKGRAMLATDDNQLKIYMTKDNMKIGCPPLELIDELSAFCGIDTNEHVRLLGHILIQDDIERIEVDLDRRIKYTKGRIKTPPGRSSYCNSAEAHKDAGHTVPILETKAEPEAIATSPVLASQAKSGRQRLEGGWRSKIYGKNVSFEDDAVHLSKERHMGKSEKSEVKHPKSIGKQTQSWGSSDNNEGKKTAGVTKSSSRLVARSKIGPSHHDRDTSPQEPDRLKKPRNRTPGLISLSVPVLSASRYRQIEEIKFTAELYARLLSQAKGATTERTEVFVLAYVYNILDNPEVALYPDPWDLYASGLLSLEAFNDQQGRLDDTTPAVHMHALTKVGDDDEPLRGVIRHVPISHVGTFQALSYVWGGYPSEINPYYLHTQQGNVLLNFSLYSALRALRKGSIISVWADGVCINQKNPREKALQISMLGKIFQAADQVTGWLGHAYNGSEDAMRVLSQIHTGSHSLFRNGNSAESAERTGRLPCMVPDSGDVAWKYINSLLRRPWFARVWITQELVLPPKVVLKCGQSELDWDQFFGALTVCERESNRVSRQSPDDIRLLPDAGPAYAPGLARYRQKKEGKRYGLLKWFELFEHAEASMEVDKLFAFLGLAHDGDGEEFVPDYESTLEKVVRRYSKGFILRGKVMELLYRAGGTKSYDFCSWIPRWTVGEFPKTISTWDAHGGPFRAGMPSAPLVDTTGGQVPQCLSVDGYVVDTIHSTHSIKWGSGSSLFFFDAMVNFKSVLSFVSEYPTGESKDDLLLQLPIGSAARPHLESHLDKERAYRAFAAQENNEWPLNLRELILSVDKDQTLPGTFTCRTKPRQLLRSIGKQQLRSRNDLEMLCSASLKADSSGLCRRRLWRGIRSACFMEATCHLWLSSALS</sequence>
<dbReference type="Proteomes" id="UP001143856">
    <property type="component" value="Unassembled WGS sequence"/>
</dbReference>
<name>A0ACC1PI86_9PEZI</name>
<evidence type="ECO:0000313" key="1">
    <source>
        <dbReference type="EMBL" id="KAJ2992535.1"/>
    </source>
</evidence>
<accession>A0ACC1PI86</accession>
<gene>
    <name evidence="1" type="ORF">NUW58_g2132</name>
</gene>